<name>A0A1H7Z7G8_9SPHN</name>
<dbReference type="STRING" id="1166340.SAMN05192583_0567"/>
<accession>A0A1H7Z7G8</accession>
<dbReference type="RefSeq" id="WP_139197958.1">
    <property type="nucleotide sequence ID" value="NZ_FOCF01000001.1"/>
</dbReference>
<reference evidence="2" key="1">
    <citation type="submission" date="2016-10" db="EMBL/GenBank/DDBJ databases">
        <authorList>
            <person name="Varghese N."/>
            <person name="Submissions S."/>
        </authorList>
    </citation>
    <scope>NUCLEOTIDE SEQUENCE [LARGE SCALE GENOMIC DNA]</scope>
    <source>
        <strain evidence="2">S6-262</strain>
    </source>
</reference>
<sequence>MMASDKALQADLIALASARTDDALWATASLLAAASVLLGQAMGDHEAGEAILATVRAAVSRARH</sequence>
<proteinExistence type="predicted"/>
<keyword evidence="2" id="KW-1185">Reference proteome</keyword>
<gene>
    <name evidence="1" type="ORF">SAMN05192583_0567</name>
</gene>
<organism evidence="1 2">
    <name type="scientific">Sphingomonas gellani</name>
    <dbReference type="NCBI Taxonomy" id="1166340"/>
    <lineage>
        <taxon>Bacteria</taxon>
        <taxon>Pseudomonadati</taxon>
        <taxon>Pseudomonadota</taxon>
        <taxon>Alphaproteobacteria</taxon>
        <taxon>Sphingomonadales</taxon>
        <taxon>Sphingomonadaceae</taxon>
        <taxon>Sphingomonas</taxon>
    </lineage>
</organism>
<dbReference type="AlphaFoldDB" id="A0A1H7Z7G8"/>
<protein>
    <submittedName>
        <fullName evidence="1">Uncharacterized protein</fullName>
    </submittedName>
</protein>
<dbReference type="Proteomes" id="UP000199206">
    <property type="component" value="Unassembled WGS sequence"/>
</dbReference>
<evidence type="ECO:0000313" key="2">
    <source>
        <dbReference type="Proteomes" id="UP000199206"/>
    </source>
</evidence>
<evidence type="ECO:0000313" key="1">
    <source>
        <dbReference type="EMBL" id="SEM54266.1"/>
    </source>
</evidence>
<dbReference type="EMBL" id="FOCF01000001">
    <property type="protein sequence ID" value="SEM54266.1"/>
    <property type="molecule type" value="Genomic_DNA"/>
</dbReference>